<evidence type="ECO:0000256" key="1">
    <source>
        <dbReference type="SAM" id="MobiDB-lite"/>
    </source>
</evidence>
<proteinExistence type="predicted"/>
<name>A0A8E2DS57_9APHY</name>
<evidence type="ECO:0000313" key="3">
    <source>
        <dbReference type="Proteomes" id="UP000250043"/>
    </source>
</evidence>
<dbReference type="EMBL" id="KV722340">
    <property type="protein sequence ID" value="OCH94815.1"/>
    <property type="molecule type" value="Genomic_DNA"/>
</dbReference>
<dbReference type="Proteomes" id="UP000250043">
    <property type="component" value="Unassembled WGS sequence"/>
</dbReference>
<dbReference type="AlphaFoldDB" id="A0A8E2DS57"/>
<accession>A0A8E2DS57</accession>
<reference evidence="2 3" key="1">
    <citation type="submission" date="2016-07" db="EMBL/GenBank/DDBJ databases">
        <title>Draft genome of the white-rot fungus Obba rivulosa 3A-2.</title>
        <authorList>
            <consortium name="DOE Joint Genome Institute"/>
            <person name="Miettinen O."/>
            <person name="Riley R."/>
            <person name="Acob R."/>
            <person name="Barry K."/>
            <person name="Cullen D."/>
            <person name="De Vries R."/>
            <person name="Hainaut M."/>
            <person name="Hatakka A."/>
            <person name="Henrissat B."/>
            <person name="Hilden K."/>
            <person name="Kuo R."/>
            <person name="Labutti K."/>
            <person name="Lipzen A."/>
            <person name="Makela M.R."/>
            <person name="Sandor L."/>
            <person name="Spatafora J.W."/>
            <person name="Grigoriev I.V."/>
            <person name="Hibbett D.S."/>
        </authorList>
    </citation>
    <scope>NUCLEOTIDE SEQUENCE [LARGE SCALE GENOMIC DNA]</scope>
    <source>
        <strain evidence="2 3">3A-2</strain>
    </source>
</reference>
<gene>
    <name evidence="2" type="ORF">OBBRIDRAFT_48849</name>
</gene>
<keyword evidence="3" id="KW-1185">Reference proteome</keyword>
<evidence type="ECO:0000313" key="2">
    <source>
        <dbReference type="EMBL" id="OCH94815.1"/>
    </source>
</evidence>
<feature type="region of interest" description="Disordered" evidence="1">
    <location>
        <begin position="1"/>
        <end position="20"/>
    </location>
</feature>
<organism evidence="2 3">
    <name type="scientific">Obba rivulosa</name>
    <dbReference type="NCBI Taxonomy" id="1052685"/>
    <lineage>
        <taxon>Eukaryota</taxon>
        <taxon>Fungi</taxon>
        <taxon>Dikarya</taxon>
        <taxon>Basidiomycota</taxon>
        <taxon>Agaricomycotina</taxon>
        <taxon>Agaricomycetes</taxon>
        <taxon>Polyporales</taxon>
        <taxon>Gelatoporiaceae</taxon>
        <taxon>Obba</taxon>
    </lineage>
</organism>
<protein>
    <submittedName>
        <fullName evidence="2">Uncharacterized protein</fullName>
    </submittedName>
</protein>
<sequence length="184" mass="19840">MSARGPGSDRDPPGSNLSSDRSLRWVVAGLQYAEMSLEDFQPEPTDPALGARLLYAKARKSLSSIYRLALERGIISLPTRPQSSLSEPDAPDGFATLFLEADRNVSEPMDIDKLAPTSPAPPSESLDLLVATTPAPEASSPAAQLRPSVGNFRLMLVPPDTLEHIVHIIECGRVASCGTQYHHR</sequence>